<dbReference type="PANTHER" id="PTHR43341">
    <property type="entry name" value="AMINO ACID PERMEASE"/>
    <property type="match status" value="1"/>
</dbReference>
<proteinExistence type="inferred from homology"/>
<dbReference type="GO" id="GO:0005886">
    <property type="term" value="C:plasma membrane"/>
    <property type="evidence" value="ECO:0007669"/>
    <property type="project" value="UniProtKB-SubCell"/>
</dbReference>
<evidence type="ECO:0000256" key="2">
    <source>
        <dbReference type="ARBA" id="ARBA00006983"/>
    </source>
</evidence>
<evidence type="ECO:0000256" key="4">
    <source>
        <dbReference type="ARBA" id="ARBA00022475"/>
    </source>
</evidence>
<evidence type="ECO:0000256" key="7">
    <source>
        <dbReference type="ARBA" id="ARBA00022989"/>
    </source>
</evidence>
<evidence type="ECO:0000256" key="8">
    <source>
        <dbReference type="ARBA" id="ARBA00023136"/>
    </source>
</evidence>
<dbReference type="InterPro" id="IPR050524">
    <property type="entry name" value="APC_YAT"/>
</dbReference>
<keyword evidence="5 9" id="KW-0812">Transmembrane</keyword>
<dbReference type="GO" id="GO:0015171">
    <property type="term" value="F:amino acid transmembrane transporter activity"/>
    <property type="evidence" value="ECO:0007669"/>
    <property type="project" value="TreeGrafter"/>
</dbReference>
<feature type="transmembrane region" description="Helical" evidence="9">
    <location>
        <begin position="367"/>
        <end position="392"/>
    </location>
</feature>
<keyword evidence="12" id="KW-1185">Reference proteome</keyword>
<dbReference type="AlphaFoldDB" id="A0A1G4MHA5"/>
<evidence type="ECO:0000256" key="9">
    <source>
        <dbReference type="SAM" id="Phobius"/>
    </source>
</evidence>
<keyword evidence="7 9" id="KW-1133">Transmembrane helix</keyword>
<feature type="transmembrane region" description="Helical" evidence="9">
    <location>
        <begin position="89"/>
        <end position="107"/>
    </location>
</feature>
<dbReference type="PIRSF" id="PIRSF006060">
    <property type="entry name" value="AA_transporter"/>
    <property type="match status" value="1"/>
</dbReference>
<feature type="transmembrane region" description="Helical" evidence="9">
    <location>
        <begin position="166"/>
        <end position="191"/>
    </location>
</feature>
<dbReference type="InterPro" id="IPR004762">
    <property type="entry name" value="Amino_acid_permease_fungi"/>
</dbReference>
<comment type="subcellular location">
    <subcellularLocation>
        <location evidence="1">Cell membrane</location>
        <topology evidence="1">Multi-pass membrane protein</topology>
    </subcellularLocation>
</comment>
<evidence type="ECO:0000313" key="11">
    <source>
        <dbReference type="EMBL" id="SCW03272.1"/>
    </source>
</evidence>
<keyword evidence="3" id="KW-0813">Transport</keyword>
<dbReference type="PROSITE" id="PS00218">
    <property type="entry name" value="AMINO_ACID_PERMEASE_1"/>
    <property type="match status" value="1"/>
</dbReference>
<evidence type="ECO:0000256" key="3">
    <source>
        <dbReference type="ARBA" id="ARBA00022448"/>
    </source>
</evidence>
<keyword evidence="6" id="KW-0029">Amino-acid transport</keyword>
<feature type="transmembrane region" description="Helical" evidence="9">
    <location>
        <begin position="485"/>
        <end position="507"/>
    </location>
</feature>
<feature type="transmembrane region" description="Helical" evidence="9">
    <location>
        <begin position="519"/>
        <end position="536"/>
    </location>
</feature>
<dbReference type="OrthoDB" id="3900342at2759"/>
<dbReference type="Gene3D" id="1.20.1740.10">
    <property type="entry name" value="Amino acid/polyamine transporter I"/>
    <property type="match status" value="1"/>
</dbReference>
<reference evidence="11 12" key="1">
    <citation type="submission" date="2016-03" db="EMBL/GenBank/DDBJ databases">
        <authorList>
            <person name="Devillers H."/>
        </authorList>
    </citation>
    <scope>NUCLEOTIDE SEQUENCE [LARGE SCALE GENOMIC DNA]</scope>
    <source>
        <strain evidence="11">CBS 6772</strain>
    </source>
</reference>
<dbReference type="NCBIfam" id="TIGR00913">
    <property type="entry name" value="2A0310"/>
    <property type="match status" value="1"/>
</dbReference>
<feature type="transmembrane region" description="Helical" evidence="9">
    <location>
        <begin position="271"/>
        <end position="293"/>
    </location>
</feature>
<feature type="transmembrane region" description="Helical" evidence="9">
    <location>
        <begin position="413"/>
        <end position="431"/>
    </location>
</feature>
<evidence type="ECO:0000259" key="10">
    <source>
        <dbReference type="Pfam" id="PF00324"/>
    </source>
</evidence>
<feature type="transmembrane region" description="Helical" evidence="9">
    <location>
        <begin position="119"/>
        <end position="145"/>
    </location>
</feature>
<feature type="domain" description="Amino acid permease/ SLC12A" evidence="10">
    <location>
        <begin position="88"/>
        <end position="546"/>
    </location>
</feature>
<evidence type="ECO:0000256" key="1">
    <source>
        <dbReference type="ARBA" id="ARBA00004651"/>
    </source>
</evidence>
<evidence type="ECO:0000256" key="5">
    <source>
        <dbReference type="ARBA" id="ARBA00022692"/>
    </source>
</evidence>
<feature type="transmembrane region" description="Helical" evidence="9">
    <location>
        <begin position="313"/>
        <end position="334"/>
    </location>
</feature>
<feature type="transmembrane region" description="Helical" evidence="9">
    <location>
        <begin position="197"/>
        <end position="217"/>
    </location>
</feature>
<feature type="transmembrane region" description="Helical" evidence="9">
    <location>
        <begin position="443"/>
        <end position="464"/>
    </location>
</feature>
<evidence type="ECO:0000256" key="6">
    <source>
        <dbReference type="ARBA" id="ARBA00022970"/>
    </source>
</evidence>
<dbReference type="FunFam" id="1.20.1740.10:FF:000017">
    <property type="entry name" value="Amino acid permease"/>
    <property type="match status" value="1"/>
</dbReference>
<dbReference type="InterPro" id="IPR004841">
    <property type="entry name" value="AA-permease/SLC12A_dom"/>
</dbReference>
<accession>A0A1G4MHA5</accession>
<gene>
    <name evidence="11" type="ORF">LAFE_0G06788G</name>
</gene>
<keyword evidence="4" id="KW-1003">Cell membrane</keyword>
<dbReference type="OMA" id="REERHGW"/>
<protein>
    <submittedName>
        <fullName evidence="11">LAFE_0G06788g1_1</fullName>
    </submittedName>
</protein>
<dbReference type="EMBL" id="LT598486">
    <property type="protein sequence ID" value="SCW03272.1"/>
    <property type="molecule type" value="Genomic_DNA"/>
</dbReference>
<dbReference type="PANTHER" id="PTHR43341:SF1">
    <property type="entry name" value="GENERAL AMINO-ACID PERMEASE GAP1"/>
    <property type="match status" value="1"/>
</dbReference>
<organism evidence="11 12">
    <name type="scientific">Lachancea fermentati</name>
    <name type="common">Zygosaccharomyces fermentati</name>
    <dbReference type="NCBI Taxonomy" id="4955"/>
    <lineage>
        <taxon>Eukaryota</taxon>
        <taxon>Fungi</taxon>
        <taxon>Dikarya</taxon>
        <taxon>Ascomycota</taxon>
        <taxon>Saccharomycotina</taxon>
        <taxon>Saccharomycetes</taxon>
        <taxon>Saccharomycetales</taxon>
        <taxon>Saccharomycetaceae</taxon>
        <taxon>Lachancea</taxon>
    </lineage>
</organism>
<dbReference type="Pfam" id="PF00324">
    <property type="entry name" value="AA_permease"/>
    <property type="match status" value="1"/>
</dbReference>
<keyword evidence="8 9" id="KW-0472">Membrane</keyword>
<sequence length="592" mass="65042">MVADQASTASVEKKGAIIYEAKDLESGSVHDNNSFEHEDDPNKSWFQNLVDGFREYKLEDLDPSLTPAERAAIATARSPLKRHLKNRHLQMIAIGGSIGTGLFVGSGKALRVGGPAGVIIAWILTGSMVYSVVQALGELAVTLPVSGSYMSYVSRFIEPSFGFAIAYNYLLGNLITMPLEIVAASLTVSYWDVPKKYADAFVALFYIVIVAINLFGVKGYGEAEFVFSIVKVLAIIGFIILGIVLICGGGPNSDGYIGAKYWHNPGGFAHGFKGFAAIFVTSAFSFAGTEMFALAAAETKNPRRDLPRAAKQVFWRITLFYIISLTLIGCLVPYTNKHLFAATSVDATASPFVIAIKDAGIKGLPSVINVVILIAVLSVGNSCIFAGSRTVLSLSQYGYLPKSFGYVDRKGRPLVGLVLCIIFGLLSFLSASSKRSDVFDWMLAISGLSSFFTWGSVCICHLRFRRGLSVQGRSTDELAFKAQTGVWGSIYGIVLILVALIFQFWVALFPIGGKPSAETFFSAYLSLPVVLFFYICHKLYTRNWKLLIDAKDLDLDTGRREVDLELLKQEIREEKEYISSKPIWYRTYRFWC</sequence>
<name>A0A1G4MHA5_LACFM</name>
<feature type="transmembrane region" description="Helical" evidence="9">
    <location>
        <begin position="229"/>
        <end position="251"/>
    </location>
</feature>
<evidence type="ECO:0000313" key="12">
    <source>
        <dbReference type="Proteomes" id="UP000190831"/>
    </source>
</evidence>
<comment type="similarity">
    <text evidence="2">Belongs to the amino acid-polyamine-organocation (APC) superfamily. YAT (TC 2.A.3.10) family.</text>
</comment>
<dbReference type="InterPro" id="IPR004840">
    <property type="entry name" value="Amino_acid_permease_CS"/>
</dbReference>
<dbReference type="Proteomes" id="UP000190831">
    <property type="component" value="Chromosome G"/>
</dbReference>